<feature type="region of interest" description="Disordered" evidence="13">
    <location>
        <begin position="1"/>
        <end position="24"/>
    </location>
</feature>
<evidence type="ECO:0000313" key="15">
    <source>
        <dbReference type="Proteomes" id="UP000509510"/>
    </source>
</evidence>
<dbReference type="RefSeq" id="XP_035339718.1">
    <property type="nucleotide sequence ID" value="XM_035483825.1"/>
</dbReference>
<dbReference type="GeneID" id="55988131"/>
<organism evidence="14 15">
    <name type="scientific">Talaromyces rugulosus</name>
    <name type="common">Penicillium rugulosum</name>
    <dbReference type="NCBI Taxonomy" id="121627"/>
    <lineage>
        <taxon>Eukaryota</taxon>
        <taxon>Fungi</taxon>
        <taxon>Dikarya</taxon>
        <taxon>Ascomycota</taxon>
        <taxon>Pezizomycotina</taxon>
        <taxon>Eurotiomycetes</taxon>
        <taxon>Eurotiomycetidae</taxon>
        <taxon>Eurotiales</taxon>
        <taxon>Trichocomaceae</taxon>
        <taxon>Talaromyces</taxon>
        <taxon>Talaromyces sect. Islandici</taxon>
    </lineage>
</organism>
<dbReference type="FunFam" id="1.10.240.10:FF:000003">
    <property type="entry name" value="Tryptophan--tRNA ligase, cytoplasmic"/>
    <property type="match status" value="1"/>
</dbReference>
<keyword evidence="8 12" id="KW-0067">ATP-binding</keyword>
<accession>A0A7H8QHS0</accession>
<evidence type="ECO:0000256" key="3">
    <source>
        <dbReference type="ARBA" id="ARBA00013161"/>
    </source>
</evidence>
<keyword evidence="9 12" id="KW-0648">Protein biosynthesis</keyword>
<dbReference type="PRINTS" id="PR01039">
    <property type="entry name" value="TRNASYNTHTRP"/>
</dbReference>
<dbReference type="InterPro" id="IPR001412">
    <property type="entry name" value="aa-tRNA-synth_I_CS"/>
</dbReference>
<dbReference type="GO" id="GO:0004830">
    <property type="term" value="F:tryptophan-tRNA ligase activity"/>
    <property type="evidence" value="ECO:0007669"/>
    <property type="project" value="UniProtKB-EC"/>
</dbReference>
<evidence type="ECO:0000256" key="11">
    <source>
        <dbReference type="ARBA" id="ARBA00030268"/>
    </source>
</evidence>
<feature type="compositionally biased region" description="Basic and acidic residues" evidence="13">
    <location>
        <begin position="439"/>
        <end position="451"/>
    </location>
</feature>
<evidence type="ECO:0000256" key="4">
    <source>
        <dbReference type="ARBA" id="ARBA00013782"/>
    </source>
</evidence>
<keyword evidence="15" id="KW-1185">Reference proteome</keyword>
<dbReference type="OrthoDB" id="10261385at2759"/>
<dbReference type="PANTHER" id="PTHR10055:SF1">
    <property type="entry name" value="TRYPTOPHAN--TRNA LIGASE, CYTOPLASMIC"/>
    <property type="match status" value="1"/>
</dbReference>
<dbReference type="InterPro" id="IPR014729">
    <property type="entry name" value="Rossmann-like_a/b/a_fold"/>
</dbReference>
<evidence type="ECO:0000256" key="13">
    <source>
        <dbReference type="SAM" id="MobiDB-lite"/>
    </source>
</evidence>
<evidence type="ECO:0000256" key="6">
    <source>
        <dbReference type="ARBA" id="ARBA00022598"/>
    </source>
</evidence>
<keyword evidence="6 12" id="KW-0436">Ligase</keyword>
<sequence length="451" mass="51357">MATTGSEAVLPIREGEKKPSSEQQIDPWDVQAGHDENGNALAFDYAAISQKWATKLIDDALLERFERLTGHKPHRWLRRGLFFSHRDFDRILDRYEAGEPFFLYTGRGPSSDALHLGHTIPFSFTKWLQDVFDVPLVIMLTDDEKALFKEKLTFEDTHKFALQNAKDIIACGFDLKKTFIYSDLEYISGHFLMNVWEFSKLVTFNQVRGAFGFNESTNIGRIMFPAVQCVAAFATSYPEIWADEPAKERTKALAKIPCLIPMAIDQDPYFRLVRDNAHRMKNPSPKPALIHSKFLTALQGAGGKMSASDPNSAIFMADTPNQVKASPRCPIHQNKINKHAFSGGRETLEEHRELGGIPEIDVAFQYLSYFEDDDEKLKKIEDGYRSGELLTGELKKMAIELIQGYVKDFQARRKEVTDDLLKQYMTPRKLEWKGNPNPKPKESKKEKAAQA</sequence>
<dbReference type="InterPro" id="IPR002305">
    <property type="entry name" value="aa-tRNA-synth_Ic"/>
</dbReference>
<dbReference type="Proteomes" id="UP000509510">
    <property type="component" value="Chromosome I"/>
</dbReference>
<comment type="subcellular location">
    <subcellularLocation>
        <location evidence="1">Cytoplasm</location>
    </subcellularLocation>
</comment>
<dbReference type="Pfam" id="PF00579">
    <property type="entry name" value="tRNA-synt_1b"/>
    <property type="match status" value="1"/>
</dbReference>
<dbReference type="GO" id="GO:0005524">
    <property type="term" value="F:ATP binding"/>
    <property type="evidence" value="ECO:0007669"/>
    <property type="project" value="UniProtKB-KW"/>
</dbReference>
<protein>
    <recommendedName>
        <fullName evidence="4">Tryptophan--tRNA ligase, cytoplasmic</fullName>
        <ecNumber evidence="3">6.1.1.2</ecNumber>
    </recommendedName>
    <alternativeName>
        <fullName evidence="11">Tryptophanyl-tRNA synthetase</fullName>
    </alternativeName>
</protein>
<dbReference type="Gene3D" id="3.40.50.620">
    <property type="entry name" value="HUPs"/>
    <property type="match status" value="1"/>
</dbReference>
<dbReference type="InterPro" id="IPR002306">
    <property type="entry name" value="Trp-tRNA-ligase"/>
</dbReference>
<evidence type="ECO:0000256" key="10">
    <source>
        <dbReference type="ARBA" id="ARBA00023146"/>
    </source>
</evidence>
<reference evidence="15" key="1">
    <citation type="submission" date="2020-06" db="EMBL/GenBank/DDBJ databases">
        <title>A chromosome-scale genome assembly of Talaromyces rugulosus W13939.</title>
        <authorList>
            <person name="Wang B."/>
            <person name="Guo L."/>
            <person name="Ye K."/>
            <person name="Wang L."/>
        </authorList>
    </citation>
    <scope>NUCLEOTIDE SEQUENCE [LARGE SCALE GENOMIC DNA]</scope>
    <source>
        <strain evidence="15">W13939</strain>
    </source>
</reference>
<keyword evidence="5" id="KW-0963">Cytoplasm</keyword>
<dbReference type="GO" id="GO:0006436">
    <property type="term" value="P:tryptophanyl-tRNA aminoacylation"/>
    <property type="evidence" value="ECO:0007669"/>
    <property type="project" value="InterPro"/>
</dbReference>
<proteinExistence type="inferred from homology"/>
<dbReference type="FunFam" id="3.40.50.620:FF:000033">
    <property type="entry name" value="tryptophan--tRNA ligase, cytoplasmic"/>
    <property type="match status" value="1"/>
</dbReference>
<evidence type="ECO:0000256" key="5">
    <source>
        <dbReference type="ARBA" id="ARBA00022490"/>
    </source>
</evidence>
<dbReference type="GO" id="GO:0005737">
    <property type="term" value="C:cytoplasm"/>
    <property type="evidence" value="ECO:0007669"/>
    <property type="project" value="UniProtKB-SubCell"/>
</dbReference>
<keyword evidence="10 12" id="KW-0030">Aminoacyl-tRNA synthetase</keyword>
<evidence type="ECO:0000256" key="9">
    <source>
        <dbReference type="ARBA" id="ARBA00022917"/>
    </source>
</evidence>
<dbReference type="KEGG" id="trg:TRUGW13939_00618"/>
<gene>
    <name evidence="14" type="ORF">TRUGW13939_00618</name>
</gene>
<evidence type="ECO:0000313" key="14">
    <source>
        <dbReference type="EMBL" id="QKX53539.1"/>
    </source>
</evidence>
<name>A0A7H8QHS0_TALRU</name>
<dbReference type="PANTHER" id="PTHR10055">
    <property type="entry name" value="TRYPTOPHANYL-TRNA SYNTHETASE"/>
    <property type="match status" value="1"/>
</dbReference>
<dbReference type="SUPFAM" id="SSF52374">
    <property type="entry name" value="Nucleotidylyl transferase"/>
    <property type="match status" value="1"/>
</dbReference>
<evidence type="ECO:0000256" key="8">
    <source>
        <dbReference type="ARBA" id="ARBA00022840"/>
    </source>
</evidence>
<evidence type="ECO:0000256" key="2">
    <source>
        <dbReference type="ARBA" id="ARBA00005594"/>
    </source>
</evidence>
<dbReference type="NCBIfam" id="TIGR00233">
    <property type="entry name" value="trpS"/>
    <property type="match status" value="1"/>
</dbReference>
<feature type="region of interest" description="Disordered" evidence="13">
    <location>
        <begin position="427"/>
        <end position="451"/>
    </location>
</feature>
<dbReference type="CDD" id="cd00806">
    <property type="entry name" value="TrpRS_core"/>
    <property type="match status" value="1"/>
</dbReference>
<evidence type="ECO:0000256" key="7">
    <source>
        <dbReference type="ARBA" id="ARBA00022741"/>
    </source>
</evidence>
<dbReference type="EMBL" id="CP055898">
    <property type="protein sequence ID" value="QKX53539.1"/>
    <property type="molecule type" value="Genomic_DNA"/>
</dbReference>
<dbReference type="PROSITE" id="PS00178">
    <property type="entry name" value="AA_TRNA_LIGASE_I"/>
    <property type="match status" value="1"/>
</dbReference>
<keyword evidence="7 12" id="KW-0547">Nucleotide-binding</keyword>
<comment type="similarity">
    <text evidence="2 12">Belongs to the class-I aminoacyl-tRNA synthetase family.</text>
</comment>
<dbReference type="Gene3D" id="1.10.240.10">
    <property type="entry name" value="Tyrosyl-Transfer RNA Synthetase"/>
    <property type="match status" value="1"/>
</dbReference>
<evidence type="ECO:0000256" key="12">
    <source>
        <dbReference type="RuleBase" id="RU363036"/>
    </source>
</evidence>
<dbReference type="AlphaFoldDB" id="A0A7H8QHS0"/>
<evidence type="ECO:0000256" key="1">
    <source>
        <dbReference type="ARBA" id="ARBA00004496"/>
    </source>
</evidence>
<dbReference type="EC" id="6.1.1.2" evidence="3"/>